<reference evidence="4" key="1">
    <citation type="journal article" date="2019" name="Int. J. Syst. Evol. Microbiol.">
        <title>The Global Catalogue of Microorganisms (GCM) 10K type strain sequencing project: providing services to taxonomists for standard genome sequencing and annotation.</title>
        <authorList>
            <consortium name="The Broad Institute Genomics Platform"/>
            <consortium name="The Broad Institute Genome Sequencing Center for Infectious Disease"/>
            <person name="Wu L."/>
            <person name="Ma J."/>
        </authorList>
    </citation>
    <scope>NUCLEOTIDE SEQUENCE [LARGE SCALE GENOMIC DNA]</scope>
    <source>
        <strain evidence="4">KCTC 52487</strain>
    </source>
</reference>
<dbReference type="Pfam" id="PF13474">
    <property type="entry name" value="SnoaL_3"/>
    <property type="match status" value="1"/>
</dbReference>
<dbReference type="Proteomes" id="UP001595379">
    <property type="component" value="Unassembled WGS sequence"/>
</dbReference>
<dbReference type="Gene3D" id="3.10.450.50">
    <property type="match status" value="1"/>
</dbReference>
<evidence type="ECO:0000313" key="3">
    <source>
        <dbReference type="EMBL" id="MFC2925646.1"/>
    </source>
</evidence>
<feature type="signal peptide" evidence="1">
    <location>
        <begin position="1"/>
        <end position="21"/>
    </location>
</feature>
<evidence type="ECO:0000259" key="2">
    <source>
        <dbReference type="Pfam" id="PF13474"/>
    </source>
</evidence>
<evidence type="ECO:0000256" key="1">
    <source>
        <dbReference type="SAM" id="SignalP"/>
    </source>
</evidence>
<dbReference type="InterPro" id="IPR037401">
    <property type="entry name" value="SnoaL-like"/>
</dbReference>
<sequence>MIKSVLMGVFATLLFSGVAFGDDQDDVEAVLEAYSAALESEDVMAAEARVRTDGEDFTIFEGAGRNIGWSDYRDHHLVPEFAAEGFAIHEYDWRDYRIDVSGDMALATFSIHMEYTVHGEDRERDANGTAVLLRTADGWLIRHLHTS</sequence>
<dbReference type="InterPro" id="IPR032710">
    <property type="entry name" value="NTF2-like_dom_sf"/>
</dbReference>
<accession>A0ABV6ZW76</accession>
<comment type="caution">
    <text evidence="3">The sequence shown here is derived from an EMBL/GenBank/DDBJ whole genome shotgun (WGS) entry which is preliminary data.</text>
</comment>
<organism evidence="3 4">
    <name type="scientific">Hyphobacterium vulgare</name>
    <dbReference type="NCBI Taxonomy" id="1736751"/>
    <lineage>
        <taxon>Bacteria</taxon>
        <taxon>Pseudomonadati</taxon>
        <taxon>Pseudomonadota</taxon>
        <taxon>Alphaproteobacteria</taxon>
        <taxon>Maricaulales</taxon>
        <taxon>Maricaulaceae</taxon>
        <taxon>Hyphobacterium</taxon>
    </lineage>
</organism>
<protein>
    <submittedName>
        <fullName evidence="3">YybH family protein</fullName>
    </submittedName>
</protein>
<dbReference type="RefSeq" id="WP_343165396.1">
    <property type="nucleotide sequence ID" value="NZ_JBHRSV010000005.1"/>
</dbReference>
<keyword evidence="4" id="KW-1185">Reference proteome</keyword>
<feature type="chain" id="PRO_5045376608" evidence="1">
    <location>
        <begin position="22"/>
        <end position="147"/>
    </location>
</feature>
<feature type="domain" description="SnoaL-like" evidence="2">
    <location>
        <begin position="27"/>
        <end position="147"/>
    </location>
</feature>
<evidence type="ECO:0000313" key="4">
    <source>
        <dbReference type="Proteomes" id="UP001595379"/>
    </source>
</evidence>
<gene>
    <name evidence="3" type="ORF">ACFOOR_05975</name>
</gene>
<proteinExistence type="predicted"/>
<dbReference type="EMBL" id="JBHRSV010000005">
    <property type="protein sequence ID" value="MFC2925646.1"/>
    <property type="molecule type" value="Genomic_DNA"/>
</dbReference>
<dbReference type="SUPFAM" id="SSF54427">
    <property type="entry name" value="NTF2-like"/>
    <property type="match status" value="1"/>
</dbReference>
<keyword evidence="1" id="KW-0732">Signal</keyword>
<name>A0ABV6ZW76_9PROT</name>